<dbReference type="PANTHER" id="PTHR46126">
    <property type="entry name" value="DYNACTIN SUBUNIT 5"/>
    <property type="match status" value="1"/>
</dbReference>
<dbReference type="GeneID" id="37018906"/>
<evidence type="ECO:0000256" key="2">
    <source>
        <dbReference type="ARBA" id="ARBA00022490"/>
    </source>
</evidence>
<keyword evidence="7" id="KW-1185">Reference proteome</keyword>
<organism evidence="6 7">
    <name type="scientific">Meira miltonrushii</name>
    <dbReference type="NCBI Taxonomy" id="1280837"/>
    <lineage>
        <taxon>Eukaryota</taxon>
        <taxon>Fungi</taxon>
        <taxon>Dikarya</taxon>
        <taxon>Basidiomycota</taxon>
        <taxon>Ustilaginomycotina</taxon>
        <taxon>Exobasidiomycetes</taxon>
        <taxon>Exobasidiales</taxon>
        <taxon>Brachybasidiaceae</taxon>
        <taxon>Meira</taxon>
    </lineage>
</organism>
<keyword evidence="3" id="KW-0206">Cytoskeleton</keyword>
<proteinExistence type="inferred from homology"/>
<dbReference type="GO" id="GO:0005869">
    <property type="term" value="C:dynactin complex"/>
    <property type="evidence" value="ECO:0007669"/>
    <property type="project" value="TreeGrafter"/>
</dbReference>
<dbReference type="Gene3D" id="2.160.10.10">
    <property type="entry name" value="Hexapeptide repeat proteins"/>
    <property type="match status" value="1"/>
</dbReference>
<dbReference type="AlphaFoldDB" id="A0A316VJG2"/>
<keyword evidence="2" id="KW-0963">Cytoplasm</keyword>
<dbReference type="InParanoid" id="A0A316VJG2"/>
<gene>
    <name evidence="6" type="ORF">FA14DRAFT_141281</name>
</gene>
<comment type="similarity">
    <text evidence="4">Belongs to the dynactin subunits 5/6 family. Dynactin subunit 5 subfamily.</text>
</comment>
<evidence type="ECO:0000313" key="7">
    <source>
        <dbReference type="Proteomes" id="UP000245771"/>
    </source>
</evidence>
<reference evidence="6 7" key="1">
    <citation type="journal article" date="2018" name="Mol. Biol. Evol.">
        <title>Broad Genomic Sampling Reveals a Smut Pathogenic Ancestry of the Fungal Clade Ustilaginomycotina.</title>
        <authorList>
            <person name="Kijpornyongpan T."/>
            <person name="Mondo S.J."/>
            <person name="Barry K."/>
            <person name="Sandor L."/>
            <person name="Lee J."/>
            <person name="Lipzen A."/>
            <person name="Pangilinan J."/>
            <person name="LaButti K."/>
            <person name="Hainaut M."/>
            <person name="Henrissat B."/>
            <person name="Grigoriev I.V."/>
            <person name="Spatafora J.W."/>
            <person name="Aime M.C."/>
        </authorList>
    </citation>
    <scope>NUCLEOTIDE SEQUENCE [LARGE SCALE GENOMIC DNA]</scope>
    <source>
        <strain evidence="6 7">MCA 3882</strain>
    </source>
</reference>
<dbReference type="CDD" id="cd03359">
    <property type="entry name" value="LbH_Dynactin_5"/>
    <property type="match status" value="1"/>
</dbReference>
<dbReference type="RefSeq" id="XP_025357500.1">
    <property type="nucleotide sequence ID" value="XM_025497125.1"/>
</dbReference>
<evidence type="ECO:0000256" key="5">
    <source>
        <dbReference type="ARBA" id="ARBA00034865"/>
    </source>
</evidence>
<dbReference type="Proteomes" id="UP000245771">
    <property type="component" value="Unassembled WGS sequence"/>
</dbReference>
<sequence>MANPVNDTVPTYNAGEYITTTGMANRVARNARVYGSSNIMMGGKCIIHTHAIIRGDLTRREKAESETSAEKTRDIRSSSAPVAITCGRYCVFGDSCVVRPAYKVYKGLFSFYPVRMGHHVHIGAGSIVESAVIGDHVEIGRNCILGKLSVLKDSIRILDGAVVPPGTVLTSGTVWAGSPAKCIGDVAESFAEQHEIRSKDYYMRFKEAPRA</sequence>
<evidence type="ECO:0000313" key="6">
    <source>
        <dbReference type="EMBL" id="PWN37198.1"/>
    </source>
</evidence>
<accession>A0A316VJG2</accession>
<name>A0A316VJG2_9BASI</name>
<dbReference type="OrthoDB" id="417208at2759"/>
<evidence type="ECO:0000256" key="4">
    <source>
        <dbReference type="ARBA" id="ARBA00034706"/>
    </source>
</evidence>
<dbReference type="InterPro" id="IPR047125">
    <property type="entry name" value="DCTN5"/>
</dbReference>
<evidence type="ECO:0000256" key="1">
    <source>
        <dbReference type="ARBA" id="ARBA00004245"/>
    </source>
</evidence>
<dbReference type="EMBL" id="KZ819602">
    <property type="protein sequence ID" value="PWN37198.1"/>
    <property type="molecule type" value="Genomic_DNA"/>
</dbReference>
<protein>
    <recommendedName>
        <fullName evidence="5">Dynactin subunit 5</fullName>
    </recommendedName>
</protein>
<comment type="subcellular location">
    <subcellularLocation>
        <location evidence="1">Cytoplasm</location>
        <location evidence="1">Cytoskeleton</location>
    </subcellularLocation>
</comment>
<dbReference type="STRING" id="1280837.A0A316VJG2"/>
<dbReference type="InterPro" id="IPR011004">
    <property type="entry name" value="Trimer_LpxA-like_sf"/>
</dbReference>
<dbReference type="PANTHER" id="PTHR46126:SF1">
    <property type="entry name" value="DYNACTIN SUBUNIT 5"/>
    <property type="match status" value="1"/>
</dbReference>
<dbReference type="SUPFAM" id="SSF51161">
    <property type="entry name" value="Trimeric LpxA-like enzymes"/>
    <property type="match status" value="1"/>
</dbReference>
<dbReference type="Pfam" id="PF21711">
    <property type="entry name" value="DCTN5"/>
    <property type="match status" value="1"/>
</dbReference>
<evidence type="ECO:0000256" key="3">
    <source>
        <dbReference type="ARBA" id="ARBA00023212"/>
    </source>
</evidence>